<organism evidence="2 3">
    <name type="scientific">Mariniflexile soesokkakense</name>
    <dbReference type="NCBI Taxonomy" id="1343160"/>
    <lineage>
        <taxon>Bacteria</taxon>
        <taxon>Pseudomonadati</taxon>
        <taxon>Bacteroidota</taxon>
        <taxon>Flavobacteriia</taxon>
        <taxon>Flavobacteriales</taxon>
        <taxon>Flavobacteriaceae</taxon>
        <taxon>Mariniflexile</taxon>
    </lineage>
</organism>
<feature type="region of interest" description="Disordered" evidence="1">
    <location>
        <begin position="19"/>
        <end position="41"/>
    </location>
</feature>
<feature type="compositionally biased region" description="Basic and acidic residues" evidence="1">
    <location>
        <begin position="127"/>
        <end position="139"/>
    </location>
</feature>
<accession>A0ABV0ADF7</accession>
<gene>
    <name evidence="2" type="ORF">VP395_15300</name>
</gene>
<dbReference type="Proteomes" id="UP001416393">
    <property type="component" value="Unassembled WGS sequence"/>
</dbReference>
<keyword evidence="3" id="KW-1185">Reference proteome</keyword>
<evidence type="ECO:0000313" key="2">
    <source>
        <dbReference type="EMBL" id="MEN3325103.1"/>
    </source>
</evidence>
<evidence type="ECO:0008006" key="4">
    <source>
        <dbReference type="Google" id="ProtNLM"/>
    </source>
</evidence>
<protein>
    <recommendedName>
        <fullName evidence="4">DUF4890 domain-containing protein</fullName>
    </recommendedName>
</protein>
<name>A0ABV0ADF7_9FLAO</name>
<comment type="caution">
    <text evidence="2">The sequence shown here is derived from an EMBL/GenBank/DDBJ whole genome shotgun (WGS) entry which is preliminary data.</text>
</comment>
<evidence type="ECO:0000256" key="1">
    <source>
        <dbReference type="SAM" id="MobiDB-lite"/>
    </source>
</evidence>
<feature type="region of interest" description="Disordered" evidence="1">
    <location>
        <begin position="127"/>
        <end position="159"/>
    </location>
</feature>
<feature type="compositionally biased region" description="Basic and acidic residues" evidence="1">
    <location>
        <begin position="19"/>
        <end position="36"/>
    </location>
</feature>
<evidence type="ECO:0000313" key="3">
    <source>
        <dbReference type="Proteomes" id="UP001416393"/>
    </source>
</evidence>
<dbReference type="EMBL" id="JAZHYP010000011">
    <property type="protein sequence ID" value="MEN3325103.1"/>
    <property type="molecule type" value="Genomic_DNA"/>
</dbReference>
<feature type="region of interest" description="Disordered" evidence="1">
    <location>
        <begin position="83"/>
        <end position="108"/>
    </location>
</feature>
<reference evidence="2 3" key="1">
    <citation type="submission" date="2024-01" db="EMBL/GenBank/DDBJ databases">
        <title>Mariniflexile litorale sp. nov., isolated from the shallow sediments of the Sea of Japan.</title>
        <authorList>
            <person name="Romanenko L."/>
            <person name="Bystritskaya E."/>
            <person name="Isaeva M."/>
        </authorList>
    </citation>
    <scope>NUCLEOTIDE SEQUENCE [LARGE SCALE GENOMIC DNA]</scope>
    <source>
        <strain evidence="2 3">KCTC 32427</strain>
    </source>
</reference>
<dbReference type="RefSeq" id="WP_346242902.1">
    <property type="nucleotide sequence ID" value="NZ_JAZHYP010000011.1"/>
</dbReference>
<sequence>MKRLIVIALALASIQGIAQEERKERPNREERTHRMSDLTPEEAANLQTKKMTLHLDLNQSQQKEIYAINLKNATKRKEMMATFKAKKESGNMEKPSKEERLARENAKLDHQIAMKAKMKTILNKEQFDKWEKSQGKMQERAIGMKKRDGKKRGEGPKKQ</sequence>
<proteinExistence type="predicted"/>